<gene>
    <name evidence="6" type="ORF">FQ775_04390</name>
</gene>
<dbReference type="GO" id="GO:0008270">
    <property type="term" value="F:zinc ion binding"/>
    <property type="evidence" value="ECO:0007669"/>
    <property type="project" value="UniProtKB-KW"/>
</dbReference>
<dbReference type="RefSeq" id="WP_146298325.1">
    <property type="nucleotide sequence ID" value="NZ_CP042301.2"/>
</dbReference>
<evidence type="ECO:0000256" key="1">
    <source>
        <dbReference type="ARBA" id="ARBA00022723"/>
    </source>
</evidence>
<proteinExistence type="predicted"/>
<keyword evidence="7" id="KW-1185">Reference proteome</keyword>
<dbReference type="PROSITE" id="PS51128">
    <property type="entry name" value="ZF_DKSA_2"/>
    <property type="match status" value="1"/>
</dbReference>
<dbReference type="AlphaFoldDB" id="A0A5B8KVU8"/>
<keyword evidence="2" id="KW-0863">Zinc-finger</keyword>
<evidence type="ECO:0000313" key="6">
    <source>
        <dbReference type="EMBL" id="QDY99671.1"/>
    </source>
</evidence>
<feature type="domain" description="Zinc finger DksA/TraR C4-type" evidence="5">
    <location>
        <begin position="86"/>
        <end position="118"/>
    </location>
</feature>
<dbReference type="PANTHER" id="PTHR33823">
    <property type="entry name" value="RNA POLYMERASE-BINDING TRANSCRIPTION FACTOR DKSA-RELATED"/>
    <property type="match status" value="1"/>
</dbReference>
<accession>A0A5B8KVU8</accession>
<protein>
    <submittedName>
        <fullName evidence="6">TraR/DksA family transcriptional regulator</fullName>
    </submittedName>
</protein>
<feature type="zinc finger region" description="dksA C4-type" evidence="4">
    <location>
        <begin position="91"/>
        <end position="115"/>
    </location>
</feature>
<dbReference type="KEGG" id="niy:FQ775_04390"/>
<evidence type="ECO:0000313" key="7">
    <source>
        <dbReference type="Proteomes" id="UP000321389"/>
    </source>
</evidence>
<dbReference type="OrthoDB" id="1121111at2"/>
<keyword evidence="3" id="KW-0862">Zinc</keyword>
<evidence type="ECO:0000256" key="4">
    <source>
        <dbReference type="PROSITE-ProRule" id="PRU00510"/>
    </source>
</evidence>
<evidence type="ECO:0000259" key="5">
    <source>
        <dbReference type="Pfam" id="PF01258"/>
    </source>
</evidence>
<dbReference type="EMBL" id="CP042301">
    <property type="protein sequence ID" value="QDY99671.1"/>
    <property type="molecule type" value="Genomic_DNA"/>
</dbReference>
<dbReference type="InterPro" id="IPR000962">
    <property type="entry name" value="Znf_DskA_TraR"/>
</dbReference>
<keyword evidence="1" id="KW-0479">Metal-binding</keyword>
<dbReference type="PANTHER" id="PTHR33823:SF4">
    <property type="entry name" value="GENERAL STRESS PROTEIN 16O"/>
    <property type="match status" value="1"/>
</dbReference>
<dbReference type="Pfam" id="PF01258">
    <property type="entry name" value="zf-dskA_traR"/>
    <property type="match status" value="1"/>
</dbReference>
<reference evidence="6" key="1">
    <citation type="submission" date="2020-04" db="EMBL/GenBank/DDBJ databases">
        <title>Nitratireductor sp. nov. isolated from mangrove soil.</title>
        <authorList>
            <person name="Ye Y."/>
        </authorList>
    </citation>
    <scope>NUCLEOTIDE SEQUENCE</scope>
    <source>
        <strain evidence="6">SY7</strain>
    </source>
</reference>
<organism evidence="6 7">
    <name type="scientific">Nitratireductor mangrovi</name>
    <dbReference type="NCBI Taxonomy" id="2599600"/>
    <lineage>
        <taxon>Bacteria</taxon>
        <taxon>Pseudomonadati</taxon>
        <taxon>Pseudomonadota</taxon>
        <taxon>Alphaproteobacteria</taxon>
        <taxon>Hyphomicrobiales</taxon>
        <taxon>Phyllobacteriaceae</taxon>
        <taxon>Nitratireductor</taxon>
    </lineage>
</organism>
<evidence type="ECO:0000256" key="2">
    <source>
        <dbReference type="ARBA" id="ARBA00022771"/>
    </source>
</evidence>
<dbReference type="Proteomes" id="UP000321389">
    <property type="component" value="Chromosome"/>
</dbReference>
<sequence>MNDTEPDDRQLAARYRPRIEDELAELAAQSRDTAADRAPVELDQQSVGRLSRMDALQVQAMAQAVETRRQQRLTRLNRALRRLDEGEFGYCLECGDFIDWKRLDIDPTSPLCVSCAGRSAG</sequence>
<evidence type="ECO:0000256" key="3">
    <source>
        <dbReference type="ARBA" id="ARBA00022833"/>
    </source>
</evidence>
<dbReference type="SUPFAM" id="SSF57716">
    <property type="entry name" value="Glucocorticoid receptor-like (DNA-binding domain)"/>
    <property type="match status" value="1"/>
</dbReference>
<dbReference type="Gene3D" id="1.20.120.910">
    <property type="entry name" value="DksA, coiled-coil domain"/>
    <property type="match status" value="1"/>
</dbReference>
<name>A0A5B8KVU8_9HYPH</name>